<sequence length="60" mass="6879">LFGIEAQKSHRMGNSESITDDSHDDFQHQPPSYAGSSMETNYQRRQQPSYIADNFNSVEE</sequence>
<dbReference type="EMBL" id="CAUOFW020006968">
    <property type="protein sequence ID" value="CAK9177095.1"/>
    <property type="molecule type" value="Genomic_DNA"/>
</dbReference>
<accession>A0ABC8U6Y2</accession>
<dbReference type="Proteomes" id="UP001642360">
    <property type="component" value="Unassembled WGS sequence"/>
</dbReference>
<evidence type="ECO:0000313" key="2">
    <source>
        <dbReference type="EMBL" id="CAK9177095.1"/>
    </source>
</evidence>
<comment type="caution">
    <text evidence="2">The sequence shown here is derived from an EMBL/GenBank/DDBJ whole genome shotgun (WGS) entry which is preliminary data.</text>
</comment>
<reference evidence="2 3" key="1">
    <citation type="submission" date="2024-02" db="EMBL/GenBank/DDBJ databases">
        <authorList>
            <person name="Vignale AGUSTIN F."/>
            <person name="Sosa J E."/>
            <person name="Modenutti C."/>
        </authorList>
    </citation>
    <scope>NUCLEOTIDE SEQUENCE [LARGE SCALE GENOMIC DNA]</scope>
</reference>
<feature type="non-terminal residue" evidence="2">
    <location>
        <position position="1"/>
    </location>
</feature>
<feature type="non-terminal residue" evidence="2">
    <location>
        <position position="60"/>
    </location>
</feature>
<dbReference type="AlphaFoldDB" id="A0ABC8U6Y2"/>
<protein>
    <submittedName>
        <fullName evidence="2">Uncharacterized protein</fullName>
    </submittedName>
</protein>
<proteinExistence type="predicted"/>
<gene>
    <name evidence="2" type="ORF">ILEXP_LOCUS46962</name>
</gene>
<feature type="region of interest" description="Disordered" evidence="1">
    <location>
        <begin position="1"/>
        <end position="60"/>
    </location>
</feature>
<evidence type="ECO:0000313" key="3">
    <source>
        <dbReference type="Proteomes" id="UP001642360"/>
    </source>
</evidence>
<feature type="compositionally biased region" description="Polar residues" evidence="1">
    <location>
        <begin position="34"/>
        <end position="60"/>
    </location>
</feature>
<evidence type="ECO:0000256" key="1">
    <source>
        <dbReference type="SAM" id="MobiDB-lite"/>
    </source>
</evidence>
<name>A0ABC8U6Y2_9AQUA</name>
<organism evidence="2 3">
    <name type="scientific">Ilex paraguariensis</name>
    <name type="common">yerba mate</name>
    <dbReference type="NCBI Taxonomy" id="185542"/>
    <lineage>
        <taxon>Eukaryota</taxon>
        <taxon>Viridiplantae</taxon>
        <taxon>Streptophyta</taxon>
        <taxon>Embryophyta</taxon>
        <taxon>Tracheophyta</taxon>
        <taxon>Spermatophyta</taxon>
        <taxon>Magnoliopsida</taxon>
        <taxon>eudicotyledons</taxon>
        <taxon>Gunneridae</taxon>
        <taxon>Pentapetalae</taxon>
        <taxon>asterids</taxon>
        <taxon>campanulids</taxon>
        <taxon>Aquifoliales</taxon>
        <taxon>Aquifoliaceae</taxon>
        <taxon>Ilex</taxon>
    </lineage>
</organism>
<keyword evidence="3" id="KW-1185">Reference proteome</keyword>